<dbReference type="CDD" id="cd03801">
    <property type="entry name" value="GT4_PimA-like"/>
    <property type="match status" value="1"/>
</dbReference>
<dbReference type="InterPro" id="IPR001296">
    <property type="entry name" value="Glyco_trans_1"/>
</dbReference>
<evidence type="ECO:0000259" key="4">
    <source>
        <dbReference type="Pfam" id="PF13579"/>
    </source>
</evidence>
<name>A0A6J4HCP7_9ACTN</name>
<keyword evidence="2 5" id="KW-0808">Transferase</keyword>
<dbReference type="PANTHER" id="PTHR12526:SF510">
    <property type="entry name" value="D-INOSITOL 3-PHOSPHATE GLYCOSYLTRANSFERASE"/>
    <property type="match status" value="1"/>
</dbReference>
<feature type="domain" description="Glycosyl transferase family 1" evidence="3">
    <location>
        <begin position="187"/>
        <end position="348"/>
    </location>
</feature>
<evidence type="ECO:0000256" key="2">
    <source>
        <dbReference type="ARBA" id="ARBA00022679"/>
    </source>
</evidence>
<gene>
    <name evidence="5" type="ORF">AVDCRST_MAG41-485</name>
</gene>
<dbReference type="Pfam" id="PF00534">
    <property type="entry name" value="Glycos_transf_1"/>
    <property type="match status" value="1"/>
</dbReference>
<proteinExistence type="predicted"/>
<sequence>MSTVLVAHPSPDLYGSDRMLLESVDGLREAGHRVVVTVPRPGPLLAELAARGVRTAVIDVPVLRKSLLSPPGLLRFAAGTLRALPAVFGLLRRERPAAVYVNTVTIPLWFAAARLTGRPVLGHVHEAEEGVPRPVRAALALPLLLAATVVVNSRASGAALDVVPGLRRKVRLLYNGVPGPAADLPAPAGTARLVLVGRLSPRKGTDVAVDAVALLRAEGRDVTLDLAGSVFPGYEWYEERLRAQVAAHGLGDAVRFLGFVSSVWEAHAAGDVVLVPSRVEPFGNTAVEGQLAGRPVVVSGTQGLVEIVEHGKTGLVVPPGDPAALAGALRTLLDDPAYAAELAAAGREEARRRFDPARYRAEMAEAVAALAR</sequence>
<reference evidence="5" key="1">
    <citation type="submission" date="2020-02" db="EMBL/GenBank/DDBJ databases">
        <authorList>
            <person name="Meier V. D."/>
        </authorList>
    </citation>
    <scope>NUCLEOTIDE SEQUENCE</scope>
    <source>
        <strain evidence="5">AVDCRST_MAG41</strain>
    </source>
</reference>
<dbReference type="SUPFAM" id="SSF53756">
    <property type="entry name" value="UDP-Glycosyltransferase/glycogen phosphorylase"/>
    <property type="match status" value="1"/>
</dbReference>
<dbReference type="AlphaFoldDB" id="A0A6J4HCP7"/>
<organism evidence="5">
    <name type="scientific">uncultured Mycobacteriales bacterium</name>
    <dbReference type="NCBI Taxonomy" id="581187"/>
    <lineage>
        <taxon>Bacteria</taxon>
        <taxon>Bacillati</taxon>
        <taxon>Actinomycetota</taxon>
        <taxon>Actinomycetes</taxon>
        <taxon>Mycobacteriales</taxon>
        <taxon>environmental samples</taxon>
    </lineage>
</organism>
<dbReference type="GO" id="GO:0016757">
    <property type="term" value="F:glycosyltransferase activity"/>
    <property type="evidence" value="ECO:0007669"/>
    <property type="project" value="UniProtKB-KW"/>
</dbReference>
<dbReference type="Pfam" id="PF13579">
    <property type="entry name" value="Glyco_trans_4_4"/>
    <property type="match status" value="1"/>
</dbReference>
<evidence type="ECO:0000256" key="1">
    <source>
        <dbReference type="ARBA" id="ARBA00022676"/>
    </source>
</evidence>
<protein>
    <submittedName>
        <fullName evidence="5">Glycosyl transferase, group 1</fullName>
    </submittedName>
</protein>
<evidence type="ECO:0000259" key="3">
    <source>
        <dbReference type="Pfam" id="PF00534"/>
    </source>
</evidence>
<dbReference type="InterPro" id="IPR028098">
    <property type="entry name" value="Glyco_trans_4-like_N"/>
</dbReference>
<dbReference type="PANTHER" id="PTHR12526">
    <property type="entry name" value="GLYCOSYLTRANSFERASE"/>
    <property type="match status" value="1"/>
</dbReference>
<keyword evidence="1" id="KW-0328">Glycosyltransferase</keyword>
<dbReference type="Gene3D" id="3.40.50.2000">
    <property type="entry name" value="Glycogen Phosphorylase B"/>
    <property type="match status" value="2"/>
</dbReference>
<dbReference type="EMBL" id="CADCTP010000047">
    <property type="protein sequence ID" value="CAA9220784.1"/>
    <property type="molecule type" value="Genomic_DNA"/>
</dbReference>
<feature type="domain" description="Glycosyltransferase subfamily 4-like N-terminal" evidence="4">
    <location>
        <begin position="15"/>
        <end position="176"/>
    </location>
</feature>
<accession>A0A6J4HCP7</accession>
<evidence type="ECO:0000313" key="5">
    <source>
        <dbReference type="EMBL" id="CAA9220784.1"/>
    </source>
</evidence>